<dbReference type="SUPFAM" id="SSF101898">
    <property type="entry name" value="NHL repeat"/>
    <property type="match status" value="1"/>
</dbReference>
<comment type="caution">
    <text evidence="1">The sequence shown here is derived from an EMBL/GenBank/DDBJ whole genome shotgun (WGS) entry which is preliminary data.</text>
</comment>
<dbReference type="EMBL" id="JAULBC010000001">
    <property type="protein sequence ID" value="MEX6685925.1"/>
    <property type="molecule type" value="Genomic_DNA"/>
</dbReference>
<evidence type="ECO:0000313" key="1">
    <source>
        <dbReference type="EMBL" id="MEX6685925.1"/>
    </source>
</evidence>
<dbReference type="InterPro" id="IPR011042">
    <property type="entry name" value="6-blade_b-propeller_TolB-like"/>
</dbReference>
<name>A0ABV3Z8I6_9BACT</name>
<dbReference type="NCBIfam" id="TIGR03118">
    <property type="entry name" value="PEPCTERM_chp_1"/>
    <property type="match status" value="1"/>
</dbReference>
<dbReference type="Proteomes" id="UP001560573">
    <property type="component" value="Unassembled WGS sequence"/>
</dbReference>
<evidence type="ECO:0000313" key="2">
    <source>
        <dbReference type="Proteomes" id="UP001560573"/>
    </source>
</evidence>
<protein>
    <submittedName>
        <fullName evidence="1">TIGR03118 family protein</fullName>
    </submittedName>
</protein>
<reference evidence="1 2" key="1">
    <citation type="submission" date="2023-07" db="EMBL/GenBank/DDBJ databases">
        <authorList>
            <person name="Lian W.-H."/>
        </authorList>
    </citation>
    <scope>NUCLEOTIDE SEQUENCE [LARGE SCALE GENOMIC DNA]</scope>
    <source>
        <strain evidence="1 2">SYSU DXS3180</strain>
    </source>
</reference>
<proteinExistence type="predicted"/>
<keyword evidence="2" id="KW-1185">Reference proteome</keyword>
<sequence length="357" mass="38454">MKHVSTKQQPAAMGICLCLFFVLALSCKKFEDHFPTHNYQQTNLVANLQSYNPMHIDKSLLNAWGIAVAPSGPVWISANHSGLTTIYDKTGATLLAPVSIPGPGHSQGAPTGVVFNPTADFIIPGTTMKSRFIFAGEDGIISGWAGGPAAMIAANKGTSTVYKGLELGNDGTGNFLYATNFRKARIDVFDKNFKQVNNKPFSDPSIPKGFAPFNIRSINGFLYVTYAKQKAPDDMDDESGPGNGYINIFTMKGELVKRFASQGALNSPWGMVGAMPGFCDVDDAIIVGNFGDGRINVFDKWGHFEGQLKQHGGNQPVTIEGLWALDNTPVIATSKQLFFTAGPADESDGIFGMLERK</sequence>
<dbReference type="Gene3D" id="2.120.10.30">
    <property type="entry name" value="TolB, C-terminal domain"/>
    <property type="match status" value="1"/>
</dbReference>
<dbReference type="PROSITE" id="PS51257">
    <property type="entry name" value="PROKAR_LIPOPROTEIN"/>
    <property type="match status" value="1"/>
</dbReference>
<dbReference type="InterPro" id="IPR017549">
    <property type="entry name" value="APMV_L690"/>
</dbReference>
<organism evidence="1 2">
    <name type="scientific">Danxiaibacter flavus</name>
    <dbReference type="NCBI Taxonomy" id="3049108"/>
    <lineage>
        <taxon>Bacteria</taxon>
        <taxon>Pseudomonadati</taxon>
        <taxon>Bacteroidota</taxon>
        <taxon>Chitinophagia</taxon>
        <taxon>Chitinophagales</taxon>
        <taxon>Chitinophagaceae</taxon>
        <taxon>Danxiaibacter</taxon>
    </lineage>
</organism>
<dbReference type="RefSeq" id="WP_369327314.1">
    <property type="nucleotide sequence ID" value="NZ_JAULBC010000001.1"/>
</dbReference>
<accession>A0ABV3Z8I6</accession>
<gene>
    <name evidence="1" type="ORF">QTN47_00380</name>
</gene>